<proteinExistence type="predicted"/>
<evidence type="ECO:0000313" key="3">
    <source>
        <dbReference type="RefSeq" id="XP_044930552.1"/>
    </source>
</evidence>
<feature type="region of interest" description="Disordered" evidence="1">
    <location>
        <begin position="208"/>
        <end position="282"/>
    </location>
</feature>
<sequence length="436" mass="45678">MHPQELVQPADCPDPHFAVQLGPKPGAPAPWLAAAASVSLEVGLPEACGPGALCAPSFPPSPGRAVPAAPSGEPARSPERRRAGSRAGRRGTDAVRAEVTYCVRAWPPLSPPSLAPPEIVADSAPRPPPSPRSPRSPRPRRPRKTRGRRPRPSATLRARARSRARPSRERGCHAFPAARAVCGRGEPHPARPGLGLARALCPTAAADWPAGAARSGPPPRVTERRPAPRDDGRPAGSPGPPPPPPPPRRPGPREDCRVGAEPSHPGGGEGTPLEQAPKGKGVRTALDKGHVCGVPAFAILFDGNRAQKGIPALWKEPCRSGISQLGTSFPFPSLLEPLPLPCFVCPTLGVALPWTPCSPSSWAQIPGPWEWAVELEVPLGTENFLFLLGNGSQMLGLGLPLILSLGVLVGRGNARKWPFRQIPHSSLESLGEGVAG</sequence>
<dbReference type="AlphaFoldDB" id="A0A8U0RUH9"/>
<dbReference type="RefSeq" id="XP_044930552.1">
    <property type="nucleotide sequence ID" value="XM_045074617.1"/>
</dbReference>
<name>A0A8U0RUH9_MUSPF</name>
<feature type="compositionally biased region" description="Basic and acidic residues" evidence="1">
    <location>
        <begin position="221"/>
        <end position="233"/>
    </location>
</feature>
<accession>A0A8U0RUH9</accession>
<feature type="compositionally biased region" description="Basic residues" evidence="1">
    <location>
        <begin position="135"/>
        <end position="151"/>
    </location>
</feature>
<reference evidence="3" key="1">
    <citation type="submission" date="2025-08" db="UniProtKB">
        <authorList>
            <consortium name="RefSeq"/>
        </authorList>
    </citation>
    <scope>IDENTIFICATION</scope>
    <source>
        <tissue evidence="3">Brain</tissue>
    </source>
</reference>
<keyword evidence="2" id="KW-1185">Reference proteome</keyword>
<dbReference type="Proteomes" id="UP000000715">
    <property type="component" value="Unplaced"/>
</dbReference>
<feature type="compositionally biased region" description="Pro residues" evidence="1">
    <location>
        <begin position="237"/>
        <end position="249"/>
    </location>
</feature>
<feature type="compositionally biased region" description="Pro residues" evidence="1">
    <location>
        <begin position="125"/>
        <end position="134"/>
    </location>
</feature>
<evidence type="ECO:0000256" key="1">
    <source>
        <dbReference type="SAM" id="MobiDB-lite"/>
    </source>
</evidence>
<organism evidence="2 3">
    <name type="scientific">Mustela putorius furo</name>
    <name type="common">European domestic ferret</name>
    <name type="synonym">Mustela furo</name>
    <dbReference type="NCBI Taxonomy" id="9669"/>
    <lineage>
        <taxon>Eukaryota</taxon>
        <taxon>Metazoa</taxon>
        <taxon>Chordata</taxon>
        <taxon>Craniata</taxon>
        <taxon>Vertebrata</taxon>
        <taxon>Euteleostomi</taxon>
        <taxon>Mammalia</taxon>
        <taxon>Eutheria</taxon>
        <taxon>Laurasiatheria</taxon>
        <taxon>Carnivora</taxon>
        <taxon>Caniformia</taxon>
        <taxon>Musteloidea</taxon>
        <taxon>Mustelidae</taxon>
        <taxon>Mustelinae</taxon>
        <taxon>Mustela</taxon>
    </lineage>
</organism>
<gene>
    <name evidence="3" type="primary">LOC123390508</name>
</gene>
<protein>
    <submittedName>
        <fullName evidence="3">Translation initiation factor IF-2-like</fullName>
    </submittedName>
</protein>
<dbReference type="GeneID" id="123390508"/>
<feature type="region of interest" description="Disordered" evidence="1">
    <location>
        <begin position="112"/>
        <end position="189"/>
    </location>
</feature>
<feature type="region of interest" description="Disordered" evidence="1">
    <location>
        <begin position="61"/>
        <end position="93"/>
    </location>
</feature>
<evidence type="ECO:0000313" key="2">
    <source>
        <dbReference type="Proteomes" id="UP000000715"/>
    </source>
</evidence>